<accession>A0A6G3QX03</accession>
<dbReference type="RefSeq" id="WP_164438524.1">
    <property type="nucleotide sequence ID" value="NZ_JAAGMD010000504.1"/>
</dbReference>
<evidence type="ECO:0000313" key="2">
    <source>
        <dbReference type="EMBL" id="NEA87744.1"/>
    </source>
</evidence>
<dbReference type="InterPro" id="IPR005471">
    <property type="entry name" value="Tscrpt_reg_IclR_N"/>
</dbReference>
<organism evidence="2">
    <name type="scientific">Streptomyces sp. SID14436</name>
    <dbReference type="NCBI Taxonomy" id="2706070"/>
    <lineage>
        <taxon>Bacteria</taxon>
        <taxon>Bacillati</taxon>
        <taxon>Actinomycetota</taxon>
        <taxon>Actinomycetes</taxon>
        <taxon>Kitasatosporales</taxon>
        <taxon>Streptomycetaceae</taxon>
        <taxon>Streptomyces</taxon>
    </lineage>
</organism>
<dbReference type="Gene3D" id="1.10.10.10">
    <property type="entry name" value="Winged helix-like DNA-binding domain superfamily/Winged helix DNA-binding domain"/>
    <property type="match status" value="1"/>
</dbReference>
<evidence type="ECO:0000259" key="1">
    <source>
        <dbReference type="Pfam" id="PF09339"/>
    </source>
</evidence>
<dbReference type="EMBL" id="JAAGMD010000504">
    <property type="protein sequence ID" value="NEA87744.1"/>
    <property type="molecule type" value="Genomic_DNA"/>
</dbReference>
<reference evidence="2" key="1">
    <citation type="submission" date="2020-01" db="EMBL/GenBank/DDBJ databases">
        <title>Insect and environment-associated Actinomycetes.</title>
        <authorList>
            <person name="Currrie C."/>
            <person name="Chevrette M."/>
            <person name="Carlson C."/>
            <person name="Stubbendieck R."/>
            <person name="Wendt-Pienkowski E."/>
        </authorList>
    </citation>
    <scope>NUCLEOTIDE SEQUENCE</scope>
    <source>
        <strain evidence="2">SID14436</strain>
    </source>
</reference>
<dbReference type="GO" id="GO:0003677">
    <property type="term" value="F:DNA binding"/>
    <property type="evidence" value="ECO:0007669"/>
    <property type="project" value="InterPro"/>
</dbReference>
<dbReference type="InterPro" id="IPR036388">
    <property type="entry name" value="WH-like_DNA-bd_sf"/>
</dbReference>
<protein>
    <submittedName>
        <fullName evidence="2">Helix-turn-helix domain-containing protein</fullName>
    </submittedName>
</protein>
<proteinExistence type="predicted"/>
<name>A0A6G3QX03_9ACTN</name>
<dbReference type="AlphaFoldDB" id="A0A6G3QX03"/>
<dbReference type="Pfam" id="PF09339">
    <property type="entry name" value="HTH_IclR"/>
    <property type="match status" value="1"/>
</dbReference>
<feature type="domain" description="HTH iclR-type" evidence="1">
    <location>
        <begin position="90"/>
        <end position="118"/>
    </location>
</feature>
<gene>
    <name evidence="2" type="ORF">G3I53_17280</name>
</gene>
<dbReference type="GO" id="GO:0006355">
    <property type="term" value="P:regulation of DNA-templated transcription"/>
    <property type="evidence" value="ECO:0007669"/>
    <property type="project" value="InterPro"/>
</dbReference>
<sequence>MWKRPRRGGRAHRDDIPPVELCDRCGAVFPADRAVCALVPDSSCAQGRGGRADGLRLLTACGEQHLEELREDYRRRPFVEEELWAAKVTQALSAGPPALTVAEVARRTGLHEPEIHRAVLWHNRRLREAREQPDP</sequence>
<comment type="caution">
    <text evidence="2">The sequence shown here is derived from an EMBL/GenBank/DDBJ whole genome shotgun (WGS) entry which is preliminary data.</text>
</comment>